<evidence type="ECO:0000259" key="7">
    <source>
        <dbReference type="Pfam" id="PF10334"/>
    </source>
</evidence>
<name>A0A1B9IDJ9_9TREE</name>
<keyword evidence="2 6" id="KW-0812">Transmembrane</keyword>
<evidence type="ECO:0000259" key="9">
    <source>
        <dbReference type="Pfam" id="PF13515"/>
    </source>
</evidence>
<dbReference type="PANTHER" id="PTHR37994">
    <property type="entry name" value="ARAE_2_N DOMAIN-CONTAINING PROTEIN-RELATED"/>
    <property type="match status" value="1"/>
</dbReference>
<dbReference type="PANTHER" id="PTHR37994:SF3">
    <property type="entry name" value="ER TRANSPORTER 6TM N-TERMINAL DOMAIN-CONTAINING PROTEIN"/>
    <property type="match status" value="1"/>
</dbReference>
<reference evidence="10" key="2">
    <citation type="submission" date="2016-07" db="EMBL/GenBank/DDBJ databases">
        <title>Evolution of pathogenesis and genome organization in the Tremellales.</title>
        <authorList>
            <person name="Cuomo C."/>
            <person name="Litvintseva A."/>
            <person name="Heitman J."/>
            <person name="Chen Y."/>
            <person name="Sun S."/>
            <person name="Springer D."/>
            <person name="Dromer F."/>
            <person name="Young S."/>
            <person name="Zeng Q."/>
            <person name="Chapman S."/>
            <person name="Gujja S."/>
            <person name="Saif S."/>
            <person name="Birren B."/>
        </authorList>
    </citation>
    <scope>NUCLEOTIDE SEQUENCE</scope>
    <source>
        <strain evidence="10">CBS 10737</strain>
    </source>
</reference>
<reference evidence="10" key="1">
    <citation type="submission" date="2013-07" db="EMBL/GenBank/DDBJ databases">
        <title>The Genome Sequence of Cryptococcus pinus CBS10737.</title>
        <authorList>
            <consortium name="The Broad Institute Genome Sequencing Platform"/>
            <person name="Cuomo C."/>
            <person name="Litvintseva A."/>
            <person name="Chen Y."/>
            <person name="Heitman J."/>
            <person name="Sun S."/>
            <person name="Springer D."/>
            <person name="Dromer F."/>
            <person name="Young S.K."/>
            <person name="Zeng Q."/>
            <person name="Gargeya S."/>
            <person name="Fitzgerald M."/>
            <person name="Abouelleil A."/>
            <person name="Alvarado L."/>
            <person name="Berlin A.M."/>
            <person name="Chapman S.B."/>
            <person name="Dewar J."/>
            <person name="Goldberg J."/>
            <person name="Griggs A."/>
            <person name="Gujja S."/>
            <person name="Hansen M."/>
            <person name="Howarth C."/>
            <person name="Imamovic A."/>
            <person name="Larimer J."/>
            <person name="McCowan C."/>
            <person name="Murphy C."/>
            <person name="Pearson M."/>
            <person name="Priest M."/>
            <person name="Roberts A."/>
            <person name="Saif S."/>
            <person name="Shea T."/>
            <person name="Sykes S."/>
            <person name="Wortman J."/>
            <person name="Nusbaum C."/>
            <person name="Birren B."/>
        </authorList>
    </citation>
    <scope>NUCLEOTIDE SEQUENCE [LARGE SCALE GENOMIC DNA]</scope>
    <source>
        <strain evidence="10">CBS 10737</strain>
    </source>
</reference>
<feature type="domain" description="Integral membrane bound transporter" evidence="9">
    <location>
        <begin position="665"/>
        <end position="801"/>
    </location>
</feature>
<feature type="transmembrane region" description="Helical" evidence="6">
    <location>
        <begin position="203"/>
        <end position="223"/>
    </location>
</feature>
<dbReference type="InterPro" id="IPR018823">
    <property type="entry name" value="ArAE_2_N"/>
</dbReference>
<organism evidence="10">
    <name type="scientific">Kwoniella pini CBS 10737</name>
    <dbReference type="NCBI Taxonomy" id="1296096"/>
    <lineage>
        <taxon>Eukaryota</taxon>
        <taxon>Fungi</taxon>
        <taxon>Dikarya</taxon>
        <taxon>Basidiomycota</taxon>
        <taxon>Agaricomycotina</taxon>
        <taxon>Tremellomycetes</taxon>
        <taxon>Tremellales</taxon>
        <taxon>Cryptococcaceae</taxon>
        <taxon>Kwoniella</taxon>
    </lineage>
</organism>
<keyword evidence="4 6" id="KW-0472">Membrane</keyword>
<dbReference type="GeneID" id="30169267"/>
<feature type="transmembrane region" description="Helical" evidence="6">
    <location>
        <begin position="787"/>
        <end position="805"/>
    </location>
</feature>
<feature type="domain" description="DUF2421" evidence="7">
    <location>
        <begin position="805"/>
        <end position="1067"/>
    </location>
</feature>
<feature type="compositionally biased region" description="Polar residues" evidence="5">
    <location>
        <begin position="980"/>
        <end position="990"/>
    </location>
</feature>
<dbReference type="GO" id="GO:0016020">
    <property type="term" value="C:membrane"/>
    <property type="evidence" value="ECO:0007669"/>
    <property type="project" value="UniProtKB-SubCell"/>
</dbReference>
<feature type="compositionally biased region" description="Polar residues" evidence="5">
    <location>
        <begin position="1"/>
        <end position="32"/>
    </location>
</feature>
<dbReference type="InterPro" id="IPR018820">
    <property type="entry name" value="BRE4-related_DUF2421"/>
</dbReference>
<dbReference type="InterPro" id="IPR049453">
    <property type="entry name" value="Memb_transporter_dom"/>
</dbReference>
<dbReference type="EMBL" id="KI894007">
    <property type="protein sequence ID" value="OCF53593.1"/>
    <property type="molecule type" value="Genomic_DNA"/>
</dbReference>
<proteinExistence type="predicted"/>
<feature type="region of interest" description="Disordered" evidence="5">
    <location>
        <begin position="551"/>
        <end position="618"/>
    </location>
</feature>
<feature type="domain" description="Putative ER transporter 6TM N-terminal" evidence="8">
    <location>
        <begin position="56"/>
        <end position="468"/>
    </location>
</feature>
<evidence type="ECO:0000256" key="1">
    <source>
        <dbReference type="ARBA" id="ARBA00004141"/>
    </source>
</evidence>
<dbReference type="Pfam" id="PF10337">
    <property type="entry name" value="ArAE_2_N"/>
    <property type="match status" value="1"/>
</dbReference>
<gene>
    <name evidence="10" type="ORF">I206_00898</name>
</gene>
<feature type="transmembrane region" description="Helical" evidence="6">
    <location>
        <begin position="725"/>
        <end position="743"/>
    </location>
</feature>
<evidence type="ECO:0000256" key="3">
    <source>
        <dbReference type="ARBA" id="ARBA00022989"/>
    </source>
</evidence>
<evidence type="ECO:0000256" key="2">
    <source>
        <dbReference type="ARBA" id="ARBA00022692"/>
    </source>
</evidence>
<evidence type="ECO:0000313" key="10">
    <source>
        <dbReference type="EMBL" id="OCF53593.1"/>
    </source>
</evidence>
<feature type="compositionally biased region" description="Basic residues" evidence="5">
    <location>
        <begin position="597"/>
        <end position="609"/>
    </location>
</feature>
<feature type="transmembrane region" description="Helical" evidence="6">
    <location>
        <begin position="62"/>
        <end position="83"/>
    </location>
</feature>
<accession>A0A1B9IDJ9</accession>
<keyword evidence="3 6" id="KW-1133">Transmembrane helix</keyword>
<dbReference type="STRING" id="1296096.A0A1B9IDJ9"/>
<dbReference type="RefSeq" id="XP_019014812.2">
    <property type="nucleotide sequence ID" value="XM_019152674.2"/>
</dbReference>
<feature type="transmembrane region" description="Helical" evidence="6">
    <location>
        <begin position="235"/>
        <end position="254"/>
    </location>
</feature>
<feature type="compositionally biased region" description="Polar residues" evidence="5">
    <location>
        <begin position="998"/>
        <end position="1007"/>
    </location>
</feature>
<evidence type="ECO:0008006" key="11">
    <source>
        <dbReference type="Google" id="ProtNLM"/>
    </source>
</evidence>
<protein>
    <recommendedName>
        <fullName evidence="11">ER transporter 6TM N-terminal domain-containing protein</fullName>
    </recommendedName>
</protein>
<feature type="transmembrane region" description="Helical" evidence="6">
    <location>
        <begin position="179"/>
        <end position="196"/>
    </location>
</feature>
<feature type="region of interest" description="Disordered" evidence="5">
    <location>
        <begin position="980"/>
        <end position="1008"/>
    </location>
</feature>
<sequence length="1090" mass="120970">MSQSSASSDPAQHNHKSPNNMTAASTTDADGESSSRVDKLARALHVPESFIPSLTDRRQWKNFIRCMLVTFGTMVVMLAQTSLNKIGQAAFFGAIMSQMLPPSMALSIYIFALLTLLIGLCFGWAWGVAAMAAALRARDQVLLQQEVSREQSAYDTTANIEAQYQASIFRGAFLDPRASVVYGVFLFVGTYFLGFLRATKPRLTLGCIFGTIIMDLMCSYGALFPIPVYTLAKTLLIPAGVFIAIALASIFLIFPQTLNHIMLDSIATKVLGPIIQLLKLQDQVVTTSPKDFDKWHDLATQSYALRAGHIAGTTALEGQLGLLQLEITRGQIGPGDLQKLFGKVKNLGMRAYGLASFGMVVDEQNRSFKATMEDTNSHSIVRVKAHVDKMEQHTEEIHSLTGLLPILAASTADLRRNSAKALDDISEWLLLVNHTRWKKKPANAPTIAQREENLNAVKESLKQFRESRHFDMLEPYKDSFDPTTGKLKEHLVEKYRYSSRDLFRCFVFTSTLIAFTIDLVELLELLLQIEKDNPKSKIQLPNAFTKNVVKSANEKGGGNPLDMGTDDHSSLDINDRIEEDDHEDQRSETSTVVEKKQKPKKEKKLRSHKKDPDAEDPRNAFQKFGRTLYHTWQGLTGPSGLFALKYALVSIALWVPAVCPSSAYFTYTNRGLWALIMAQTGLGIFTGEQILQFALRMGGTVFGLILGMLAWYIGSGRGTGNPYGVAAATMVLIAPCLFIRLAVPIDKAAFFLMTNVTLMFVVGYSWVDEHTYQTANQGSGASLAGRRALLVIIGFTAAFIIMLFPRPVSARALFRHRLAKNMADIGELYGKVVTGIEGELDHDDSEIDHEDKGKIAEVRRERYKGGFMKVLGRIMGMQPQLVYASIEPGLRGPWPKQKYEALFKTQSQVLSTLALLSSAYSRMDVKWCKRLASRSELMHPSFIADCLSTFSILQQSLRTGEPLPPMIPVFERLAIHRSAMSGQSRRNLNPKSVEKQEGSMQSDQSPIDTGMEMATRDAQNVLEGVITWDTIHNEQIALFATANIALVHIAVGLNEMFRLVKGLVGEKELQGLDRASERWARGELGLDNRV</sequence>
<comment type="subcellular location">
    <subcellularLocation>
        <location evidence="1">Membrane</location>
        <topology evidence="1">Multi-pass membrane protein</topology>
    </subcellularLocation>
</comment>
<evidence type="ECO:0000256" key="4">
    <source>
        <dbReference type="ARBA" id="ARBA00023136"/>
    </source>
</evidence>
<dbReference type="KEGG" id="kpin:30169267"/>
<dbReference type="OrthoDB" id="2274698at2759"/>
<feature type="region of interest" description="Disordered" evidence="5">
    <location>
        <begin position="1"/>
        <end position="33"/>
    </location>
</feature>
<dbReference type="AlphaFoldDB" id="A0A1B9IDJ9"/>
<evidence type="ECO:0000256" key="5">
    <source>
        <dbReference type="SAM" id="MobiDB-lite"/>
    </source>
</evidence>
<evidence type="ECO:0000256" key="6">
    <source>
        <dbReference type="SAM" id="Phobius"/>
    </source>
</evidence>
<feature type="compositionally biased region" description="Basic and acidic residues" evidence="5">
    <location>
        <begin position="565"/>
        <end position="576"/>
    </location>
</feature>
<dbReference type="Pfam" id="PF13515">
    <property type="entry name" value="FUSC_2"/>
    <property type="match status" value="1"/>
</dbReference>
<feature type="transmembrane region" description="Helical" evidence="6">
    <location>
        <begin position="104"/>
        <end position="126"/>
    </location>
</feature>
<evidence type="ECO:0000259" key="8">
    <source>
        <dbReference type="Pfam" id="PF10337"/>
    </source>
</evidence>
<feature type="transmembrane region" description="Helical" evidence="6">
    <location>
        <begin position="750"/>
        <end position="767"/>
    </location>
</feature>
<dbReference type="Pfam" id="PF10334">
    <property type="entry name" value="BRE4"/>
    <property type="match status" value="1"/>
</dbReference>
<feature type="transmembrane region" description="Helical" evidence="6">
    <location>
        <begin position="694"/>
        <end position="713"/>
    </location>
</feature>